<dbReference type="InterPro" id="IPR016161">
    <property type="entry name" value="Ald_DH/histidinol_DH"/>
</dbReference>
<dbReference type="NCBIfam" id="NF008869">
    <property type="entry name" value="PRK11904.1"/>
    <property type="match status" value="1"/>
</dbReference>
<comment type="similarity">
    <text evidence="3">In the N-terminal section; belongs to the proline dehydrogenase family.</text>
</comment>
<keyword evidence="3" id="KW-0678">Repressor</keyword>
<dbReference type="GO" id="GO:0004657">
    <property type="term" value="F:proline dehydrogenase activity"/>
    <property type="evidence" value="ECO:0007669"/>
    <property type="project" value="UniProtKB-UniRule"/>
</dbReference>
<name>A0A1B6VFQ4_9PROT</name>
<keyword evidence="3" id="KW-0274">FAD</keyword>
<dbReference type="Gene3D" id="3.40.605.10">
    <property type="entry name" value="Aldehyde Dehydrogenase, Chain A, domain 1"/>
    <property type="match status" value="1"/>
</dbReference>
<dbReference type="EMBL" id="LUTU01000023">
    <property type="protein sequence ID" value="OAJ66036.1"/>
    <property type="molecule type" value="Genomic_DNA"/>
</dbReference>
<dbReference type="UniPathway" id="UPA00261">
    <property type="reaction ID" value="UER00373"/>
</dbReference>
<dbReference type="SUPFAM" id="SSF53720">
    <property type="entry name" value="ALDH-like"/>
    <property type="match status" value="1"/>
</dbReference>
<dbReference type="Gene3D" id="3.20.20.220">
    <property type="match status" value="1"/>
</dbReference>
<comment type="cofactor">
    <cofactor evidence="3">
        <name>FAD</name>
        <dbReference type="ChEBI" id="CHEBI:57692"/>
    </cofactor>
</comment>
<sequence length="1218" mass="131718">MTHPTTNPASRPAAPFAEFLLSRAPRSSLRNAVSAAHYRPEAECVDALLPRADLTPEQDRQATRIAHGLAEAARDSSSDIVGSLLQAFPLSSPEGQSVLALEEALLRIPDSATQDALIRSLVGATDWGRHISKRRASVVNSIALNLSLAGRFNQSRGFSLRRLTLQTSTPMVRRSLEKAIRAVGSGFILGSTLAQALRLSAPAEKYGLTYAYDPQVNTALTAHQALDALTVYEDALEDISQHAGITGDFHDRPVLYVRLPALSPRFSRFRRERIMTELLPILQRLTIRARQLDVGILLSSEDSTHLELTLDLLEALCVLPELGNWNGLGMTVQTYDRRASAVVDFLIDLGRRSGRRVLVRLVKGSCWNSEIRQAQKTGLADFPVFTRRCHTDVSYLACARQLLEALDATYPQFATHNPRTIGHILALAGQVRPGDFEFACLHGLGLALAQHLRNQQGMNLPCRVHAPIGEVAALMPSFVRQLLENGAASLVVSRDEDPAITIEALTADPVEATRAILRTERPNRAVRAPSDIFQPGRRNAAGLDLFNELTLRALHETLDGDAPFLHARALTPGVTSQHDRSRLLYNPADRHDPIGDVVETDGKTLLSALETAEHALASWAGSSPEVRIACLVKAADLFEAHRIELMALLVREAGKTLPAAQDEVREAVSILRHDAERLQGRDYHLQASPLGLVACISPWSSPLAAFVQQISVSLAAGNVVLAKPAEQTPFIASRTIQLLHDAGIPPEVLHLLPGDGSVGERLVADHRVDAVMFTGSTPVGKAVSRQIFDRQGRTGTPVPLVARTGGQNAMLVDSSAHAEQVVQDILSSAFDSAGQRCSSLRILLIQDDCADHVLELLKGAIQDLAIGNPARLSTDIGPIISPEARTEAMDHIEMMRRAGRTVWSPELGENCRYGHFLPPTLIEIGRVADIPHEVFGPVLHVRRFNRNEMDGVIDAVNSMGYGLTFGVHSRVAMTVDRTTSRIQAGNIYVNRAITGAVIGSQPFGGSGLSGCGPKAGGPFALRRMSARTSPWFAPKDANPGSIPRHAQSLVTFLESRDAVSARQIRQDIAHAMTGFSMTLPGPAGETNTLTLKPCGPVLCAGESWPAILRAVGMALGTGNPALVLGPDHALDWMQRLSPGLADRIQRVDPGALPECAVMIMERHSPRALQAASTLTAREGRIVPIHVLDCLRPEWLLEEHVVTVNTAALCGDLTTMALS</sequence>
<keyword evidence="3" id="KW-0804">Transcription</keyword>
<dbReference type="GO" id="GO:0010133">
    <property type="term" value="P:L-proline catabolic process to L-glutamate"/>
    <property type="evidence" value="ECO:0007669"/>
    <property type="project" value="UniProtKB-UniRule"/>
</dbReference>
<dbReference type="InterPro" id="IPR024090">
    <property type="entry name" value="PRODH_PutA_dom_I"/>
</dbReference>
<evidence type="ECO:0000259" key="6">
    <source>
        <dbReference type="Pfam" id="PF14850"/>
    </source>
</evidence>
<comment type="pathway">
    <text evidence="3">Amino-acid degradation; L-proline degradation into L-glutamate; L-glutamate from L-proline: step 2/2.</text>
</comment>
<keyword evidence="3" id="KW-0285">Flavoprotein</keyword>
<evidence type="ECO:0000256" key="1">
    <source>
        <dbReference type="ARBA" id="ARBA00023002"/>
    </source>
</evidence>
<dbReference type="SUPFAM" id="SSF51730">
    <property type="entry name" value="FAD-linked oxidoreductase"/>
    <property type="match status" value="1"/>
</dbReference>
<proteinExistence type="inferred from homology"/>
<accession>A0A1B6VFQ4</accession>
<feature type="domain" description="Proline utilization A proline dehydrogenase N-terminal" evidence="7">
    <location>
        <begin position="27"/>
        <end position="73"/>
    </location>
</feature>
<comment type="caution">
    <text evidence="8">The sequence shown here is derived from an EMBL/GenBank/DDBJ whole genome shotgun (WGS) entry which is preliminary data.</text>
</comment>
<evidence type="ECO:0000313" key="8">
    <source>
        <dbReference type="EMBL" id="OAJ66036.1"/>
    </source>
</evidence>
<protein>
    <recommendedName>
        <fullName evidence="3">Bifunctional protein PutA</fullName>
    </recommendedName>
    <domain>
        <recommendedName>
            <fullName evidence="3">Proline dehydrogenase</fullName>
            <ecNumber evidence="3">1.5.5.2</ecNumber>
        </recommendedName>
        <alternativeName>
            <fullName evidence="3">Proline oxidase</fullName>
        </alternativeName>
    </domain>
    <domain>
        <recommendedName>
            <fullName evidence="3">Delta-1-pyrroline-5-carboxylate dehydrogenase</fullName>
            <shortName evidence="3">P5C dehydrogenase</shortName>
            <ecNumber evidence="3">1.2.1.88</ecNumber>
        </recommendedName>
        <alternativeName>
            <fullName evidence="3">L-glutamate gamma-semialdehyde dehydrogenase</fullName>
        </alternativeName>
    </domain>
</protein>
<evidence type="ECO:0000256" key="3">
    <source>
        <dbReference type="PIRNR" id="PIRNR000197"/>
    </source>
</evidence>
<dbReference type="NCBIfam" id="TIGR01238">
    <property type="entry name" value="D1pyr5carbox3"/>
    <property type="match status" value="1"/>
</dbReference>
<comment type="catalytic activity">
    <reaction evidence="3">
        <text>L-proline + a quinone = (S)-1-pyrroline-5-carboxylate + a quinol + H(+)</text>
        <dbReference type="Rhea" id="RHEA:23784"/>
        <dbReference type="ChEBI" id="CHEBI:15378"/>
        <dbReference type="ChEBI" id="CHEBI:17388"/>
        <dbReference type="ChEBI" id="CHEBI:24646"/>
        <dbReference type="ChEBI" id="CHEBI:60039"/>
        <dbReference type="ChEBI" id="CHEBI:132124"/>
        <dbReference type="EC" id="1.5.5.2"/>
    </reaction>
</comment>
<dbReference type="InterPro" id="IPR024082">
    <property type="entry name" value="PRODH_PutA_dom_II"/>
</dbReference>
<dbReference type="PIRSF" id="PIRSF000197">
    <property type="entry name" value="Bifunct_PutA"/>
    <property type="match status" value="1"/>
</dbReference>
<keyword evidence="1 3" id="KW-0560">Oxidoreductase</keyword>
<keyword evidence="3" id="KW-0238">DNA-binding</keyword>
<dbReference type="Pfam" id="PF01619">
    <property type="entry name" value="Pro_dh"/>
    <property type="match status" value="1"/>
</dbReference>
<dbReference type="PANTHER" id="PTHR42862:SF1">
    <property type="entry name" value="DELTA-1-PYRROLINE-5-CARBOXYLATE DEHYDROGENASE 2, ISOFORM A-RELATED"/>
    <property type="match status" value="1"/>
</dbReference>
<dbReference type="InterPro" id="IPR016162">
    <property type="entry name" value="Ald_DH_N"/>
</dbReference>
<dbReference type="FunFam" id="3.40.309.10:FF:000005">
    <property type="entry name" value="1-pyrroline-5-carboxylate dehydrogenase 1"/>
    <property type="match status" value="1"/>
</dbReference>
<dbReference type="GO" id="GO:0003842">
    <property type="term" value="F:L-glutamate gamma-semialdehyde dehydrogenase activity"/>
    <property type="evidence" value="ECO:0007669"/>
    <property type="project" value="UniProtKB-UniRule"/>
</dbReference>
<keyword evidence="3" id="KW-0805">Transcription regulation</keyword>
<dbReference type="InterPro" id="IPR041349">
    <property type="entry name" value="PRODH"/>
</dbReference>
<keyword evidence="2 3" id="KW-0520">NAD</keyword>
<comment type="function">
    <text evidence="3">Oxidizes proline to glutamate for use as a carbon and nitrogen source.</text>
</comment>
<dbReference type="Pfam" id="PF00171">
    <property type="entry name" value="Aldedh"/>
    <property type="match status" value="1"/>
</dbReference>
<comment type="catalytic activity">
    <reaction evidence="3">
        <text>L-glutamate 5-semialdehyde + NAD(+) + H2O = L-glutamate + NADH + 2 H(+)</text>
        <dbReference type="Rhea" id="RHEA:30235"/>
        <dbReference type="ChEBI" id="CHEBI:15377"/>
        <dbReference type="ChEBI" id="CHEBI:15378"/>
        <dbReference type="ChEBI" id="CHEBI:29985"/>
        <dbReference type="ChEBI" id="CHEBI:57540"/>
        <dbReference type="ChEBI" id="CHEBI:57945"/>
        <dbReference type="ChEBI" id="CHEBI:58066"/>
        <dbReference type="EC" id="1.2.1.88"/>
    </reaction>
</comment>
<dbReference type="PATRIC" id="fig|38307.3.peg.3440"/>
<evidence type="ECO:0000259" key="7">
    <source>
        <dbReference type="Pfam" id="PF18327"/>
    </source>
</evidence>
<dbReference type="InterPro" id="IPR024089">
    <property type="entry name" value="PRODH_PutA_dom_I/II"/>
</dbReference>
<organism evidence="8 9">
    <name type="scientific">Gluconobacter cerinus</name>
    <dbReference type="NCBI Taxonomy" id="38307"/>
    <lineage>
        <taxon>Bacteria</taxon>
        <taxon>Pseudomonadati</taxon>
        <taxon>Pseudomonadota</taxon>
        <taxon>Alphaproteobacteria</taxon>
        <taxon>Acetobacterales</taxon>
        <taxon>Acetobacteraceae</taxon>
        <taxon>Gluconobacter</taxon>
    </lineage>
</organism>
<dbReference type="GO" id="GO:0003677">
    <property type="term" value="F:DNA binding"/>
    <property type="evidence" value="ECO:0007669"/>
    <property type="project" value="UniProtKB-KW"/>
</dbReference>
<comment type="pathway">
    <text evidence="3">Amino-acid degradation; L-proline degradation into L-glutamate; L-glutamate from L-proline: step 1/2.</text>
</comment>
<dbReference type="RefSeq" id="WP_064275625.1">
    <property type="nucleotide sequence ID" value="NZ_LUTU01000023.1"/>
</dbReference>
<dbReference type="Pfam" id="PF14850">
    <property type="entry name" value="Pro_dh-DNA_bdg"/>
    <property type="match status" value="1"/>
</dbReference>
<keyword evidence="3" id="KW-0642">Proline metabolism</keyword>
<dbReference type="OrthoDB" id="9812625at2"/>
<dbReference type="Gene3D" id="1.20.5.550">
    <property type="entry name" value="Single Helix bin"/>
    <property type="match status" value="1"/>
</dbReference>
<reference evidence="8 9" key="1">
    <citation type="submission" date="2016-03" db="EMBL/GenBank/DDBJ databases">
        <title>Draft genome sequence of Gluconobacter cerinus strain CECT 9110.</title>
        <authorList>
            <person name="Sainz F."/>
            <person name="Mas A."/>
            <person name="Torija M.J."/>
        </authorList>
    </citation>
    <scope>NUCLEOTIDE SEQUENCE [LARGE SCALE GENOMIC DNA]</scope>
    <source>
        <strain evidence="8 9">CECT 9110</strain>
    </source>
</reference>
<dbReference type="InterPro" id="IPR016163">
    <property type="entry name" value="Ald_DH_C"/>
</dbReference>
<dbReference type="InterPro" id="IPR015590">
    <property type="entry name" value="Aldehyde_DH_dom"/>
</dbReference>
<gene>
    <name evidence="8" type="ORF">A0123_03284</name>
</gene>
<feature type="domain" description="Proline dehydrogenase PutA" evidence="6">
    <location>
        <begin position="81"/>
        <end position="187"/>
    </location>
</feature>
<dbReference type="GO" id="GO:0009898">
    <property type="term" value="C:cytoplasmic side of plasma membrane"/>
    <property type="evidence" value="ECO:0007669"/>
    <property type="project" value="TreeGrafter"/>
</dbReference>
<feature type="domain" description="Aldehyde dehydrogenase" evidence="4">
    <location>
        <begin position="582"/>
        <end position="1025"/>
    </location>
</feature>
<dbReference type="Gene3D" id="3.40.309.10">
    <property type="entry name" value="Aldehyde Dehydrogenase, Chain A, domain 2"/>
    <property type="match status" value="1"/>
</dbReference>
<feature type="domain" description="Proline dehydrogenase" evidence="5">
    <location>
        <begin position="201"/>
        <end position="492"/>
    </location>
</feature>
<dbReference type="PANTHER" id="PTHR42862">
    <property type="entry name" value="DELTA-1-PYRROLINE-5-CARBOXYLATE DEHYDROGENASE 1, ISOFORM A-RELATED"/>
    <property type="match status" value="1"/>
</dbReference>
<dbReference type="EC" id="1.2.1.88" evidence="3"/>
<dbReference type="Gene3D" id="1.20.5.460">
    <property type="entry name" value="Single helix bin"/>
    <property type="match status" value="1"/>
</dbReference>
<evidence type="ECO:0000313" key="9">
    <source>
        <dbReference type="Proteomes" id="UP000077786"/>
    </source>
</evidence>
<evidence type="ECO:0000259" key="5">
    <source>
        <dbReference type="Pfam" id="PF01619"/>
    </source>
</evidence>
<evidence type="ECO:0000256" key="2">
    <source>
        <dbReference type="ARBA" id="ARBA00023027"/>
    </source>
</evidence>
<dbReference type="Proteomes" id="UP000077786">
    <property type="component" value="Unassembled WGS sequence"/>
</dbReference>
<evidence type="ECO:0000259" key="4">
    <source>
        <dbReference type="Pfam" id="PF00171"/>
    </source>
</evidence>
<dbReference type="InterPro" id="IPR002872">
    <property type="entry name" value="Proline_DH_dom"/>
</dbReference>
<dbReference type="Pfam" id="PF18327">
    <property type="entry name" value="PRODH"/>
    <property type="match status" value="1"/>
</dbReference>
<dbReference type="EC" id="1.5.5.2" evidence="3"/>
<dbReference type="InterPro" id="IPR005933">
    <property type="entry name" value="PutA_C"/>
</dbReference>
<dbReference type="InterPro" id="IPR050485">
    <property type="entry name" value="Proline_metab_enzyme"/>
</dbReference>
<dbReference type="SUPFAM" id="SSF81935">
    <property type="entry name" value="N-terminal domain of bifunctional PutA protein"/>
    <property type="match status" value="1"/>
</dbReference>
<dbReference type="InterPro" id="IPR029041">
    <property type="entry name" value="FAD-linked_oxidoreductase-like"/>
</dbReference>
<dbReference type="AlphaFoldDB" id="A0A1B6VFQ4"/>
<comment type="similarity">
    <text evidence="3">In the C-terminal section; belongs to the aldehyde dehydrogenase family.</text>
</comment>
<dbReference type="GO" id="GO:0003700">
    <property type="term" value="F:DNA-binding transcription factor activity"/>
    <property type="evidence" value="ECO:0007669"/>
    <property type="project" value="InterPro"/>
</dbReference>
<dbReference type="InterPro" id="IPR025703">
    <property type="entry name" value="Bifunct_PutA"/>
</dbReference>